<evidence type="ECO:0000256" key="3">
    <source>
        <dbReference type="ARBA" id="ARBA00022801"/>
    </source>
</evidence>
<dbReference type="InterPro" id="IPR003785">
    <property type="entry name" value="Creatininase/forma_Hydrolase"/>
</dbReference>
<dbReference type="PANTHER" id="PTHR35005">
    <property type="entry name" value="3-DEHYDRO-SCYLLO-INOSOSE HYDROLASE"/>
    <property type="match status" value="1"/>
</dbReference>
<keyword evidence="7" id="KW-1185">Reference proteome</keyword>
<evidence type="ECO:0000313" key="7">
    <source>
        <dbReference type="Proteomes" id="UP001499852"/>
    </source>
</evidence>
<dbReference type="Pfam" id="PF02633">
    <property type="entry name" value="Creatininase"/>
    <property type="match status" value="1"/>
</dbReference>
<gene>
    <name evidence="6" type="ORF">GCM10023213_03230</name>
</gene>
<dbReference type="PANTHER" id="PTHR35005:SF1">
    <property type="entry name" value="2-AMINO-5-FORMYLAMINO-6-RIBOSYLAMINOPYRIMIDIN-4(3H)-ONE 5'-MONOPHOSPHATE DEFORMYLASE"/>
    <property type="match status" value="1"/>
</dbReference>
<proteinExistence type="inferred from homology"/>
<organism evidence="6 7">
    <name type="scientific">Prosthecobacter algae</name>
    <dbReference type="NCBI Taxonomy" id="1144682"/>
    <lineage>
        <taxon>Bacteria</taxon>
        <taxon>Pseudomonadati</taxon>
        <taxon>Verrucomicrobiota</taxon>
        <taxon>Verrucomicrobiia</taxon>
        <taxon>Verrucomicrobiales</taxon>
        <taxon>Verrucomicrobiaceae</taxon>
        <taxon>Prosthecobacter</taxon>
    </lineage>
</organism>
<dbReference type="SUPFAM" id="SSF102215">
    <property type="entry name" value="Creatininase"/>
    <property type="match status" value="1"/>
</dbReference>
<evidence type="ECO:0000313" key="6">
    <source>
        <dbReference type="EMBL" id="GAA5133434.1"/>
    </source>
</evidence>
<dbReference type="Gene3D" id="3.40.50.10310">
    <property type="entry name" value="Creatininase"/>
    <property type="match status" value="1"/>
</dbReference>
<comment type="similarity">
    <text evidence="5">Belongs to the creatininase superfamily.</text>
</comment>
<comment type="caution">
    <text evidence="6">The sequence shown here is derived from an EMBL/GenBank/DDBJ whole genome shotgun (WGS) entry which is preliminary data.</text>
</comment>
<keyword evidence="4" id="KW-0862">Zinc</keyword>
<evidence type="ECO:0000256" key="5">
    <source>
        <dbReference type="ARBA" id="ARBA00024029"/>
    </source>
</evidence>
<evidence type="ECO:0000256" key="2">
    <source>
        <dbReference type="ARBA" id="ARBA00022723"/>
    </source>
</evidence>
<name>A0ABP9NT61_9BACT</name>
<keyword evidence="2" id="KW-0479">Metal-binding</keyword>
<sequence>MHLTDLTWPDIAALDKNTPVVFPIAALEQHGWHMPLFTDSMLMGEIARRAELELTKKVLFAPLQWLGNSHHHLDFPGTLSAEPRVYLDMLVGVLENFIAHGFRRLILLNGHGGNDVPGKQAVFEVRQRHRLRDDLLLLFATYWSLSPEAGGAHPKLTQKVMGHACEWETSMVLRLAPHLVKAPETVTEVPFGNSFEPATRGWIMTDRSVPGHVGNPTQASAEKGEALFQVFTRDVVAMLRRVIDWNGKSWDG</sequence>
<dbReference type="Proteomes" id="UP001499852">
    <property type="component" value="Unassembled WGS sequence"/>
</dbReference>
<reference evidence="7" key="1">
    <citation type="journal article" date="2019" name="Int. J. Syst. Evol. Microbiol.">
        <title>The Global Catalogue of Microorganisms (GCM) 10K type strain sequencing project: providing services to taxonomists for standard genome sequencing and annotation.</title>
        <authorList>
            <consortium name="The Broad Institute Genomics Platform"/>
            <consortium name="The Broad Institute Genome Sequencing Center for Infectious Disease"/>
            <person name="Wu L."/>
            <person name="Ma J."/>
        </authorList>
    </citation>
    <scope>NUCLEOTIDE SEQUENCE [LARGE SCALE GENOMIC DNA]</scope>
    <source>
        <strain evidence="7">JCM 18053</strain>
    </source>
</reference>
<evidence type="ECO:0000256" key="4">
    <source>
        <dbReference type="ARBA" id="ARBA00022833"/>
    </source>
</evidence>
<comment type="cofactor">
    <cofactor evidence="1">
        <name>Zn(2+)</name>
        <dbReference type="ChEBI" id="CHEBI:29105"/>
    </cofactor>
</comment>
<dbReference type="InterPro" id="IPR024087">
    <property type="entry name" value="Creatininase-like_sf"/>
</dbReference>
<keyword evidence="3" id="KW-0378">Hydrolase</keyword>
<dbReference type="EMBL" id="BAABIA010000001">
    <property type="protein sequence ID" value="GAA5133434.1"/>
    <property type="molecule type" value="Genomic_DNA"/>
</dbReference>
<accession>A0ABP9NT61</accession>
<protein>
    <submittedName>
        <fullName evidence="6">Creatininase family protein</fullName>
    </submittedName>
</protein>
<evidence type="ECO:0000256" key="1">
    <source>
        <dbReference type="ARBA" id="ARBA00001947"/>
    </source>
</evidence>